<dbReference type="Proteomes" id="UP001303222">
    <property type="component" value="Unassembled WGS sequence"/>
</dbReference>
<evidence type="ECO:0000313" key="1">
    <source>
        <dbReference type="EMBL" id="KAK3948258.1"/>
    </source>
</evidence>
<comment type="caution">
    <text evidence="1">The sequence shown here is derived from an EMBL/GenBank/DDBJ whole genome shotgun (WGS) entry which is preliminary data.</text>
</comment>
<reference evidence="1" key="1">
    <citation type="journal article" date="2023" name="Mol. Phylogenet. Evol.">
        <title>Genome-scale phylogeny and comparative genomics of the fungal order Sordariales.</title>
        <authorList>
            <person name="Hensen N."/>
            <person name="Bonometti L."/>
            <person name="Westerberg I."/>
            <person name="Brannstrom I.O."/>
            <person name="Guillou S."/>
            <person name="Cros-Aarteil S."/>
            <person name="Calhoun S."/>
            <person name="Haridas S."/>
            <person name="Kuo A."/>
            <person name="Mondo S."/>
            <person name="Pangilinan J."/>
            <person name="Riley R."/>
            <person name="LaButti K."/>
            <person name="Andreopoulos B."/>
            <person name="Lipzen A."/>
            <person name="Chen C."/>
            <person name="Yan M."/>
            <person name="Daum C."/>
            <person name="Ng V."/>
            <person name="Clum A."/>
            <person name="Steindorff A."/>
            <person name="Ohm R.A."/>
            <person name="Martin F."/>
            <person name="Silar P."/>
            <person name="Natvig D.O."/>
            <person name="Lalanne C."/>
            <person name="Gautier V."/>
            <person name="Ament-Velasquez S.L."/>
            <person name="Kruys A."/>
            <person name="Hutchinson M.I."/>
            <person name="Powell A.J."/>
            <person name="Barry K."/>
            <person name="Miller A.N."/>
            <person name="Grigoriev I.V."/>
            <person name="Debuchy R."/>
            <person name="Gladieux P."/>
            <person name="Hiltunen Thoren M."/>
            <person name="Johannesson H."/>
        </authorList>
    </citation>
    <scope>NUCLEOTIDE SEQUENCE</scope>
    <source>
        <strain evidence="1">CBS 626.80</strain>
    </source>
</reference>
<evidence type="ECO:0000313" key="2">
    <source>
        <dbReference type="Proteomes" id="UP001303222"/>
    </source>
</evidence>
<name>A0AAN6SCM3_9PEZI</name>
<dbReference type="AlphaFoldDB" id="A0AAN6SCM3"/>
<accession>A0AAN6SCM3</accession>
<dbReference type="EMBL" id="MU859274">
    <property type="protein sequence ID" value="KAK3948258.1"/>
    <property type="molecule type" value="Genomic_DNA"/>
</dbReference>
<organism evidence="1 2">
    <name type="scientific">Pseudoneurospora amorphoporcata</name>
    <dbReference type="NCBI Taxonomy" id="241081"/>
    <lineage>
        <taxon>Eukaryota</taxon>
        <taxon>Fungi</taxon>
        <taxon>Dikarya</taxon>
        <taxon>Ascomycota</taxon>
        <taxon>Pezizomycotina</taxon>
        <taxon>Sordariomycetes</taxon>
        <taxon>Sordariomycetidae</taxon>
        <taxon>Sordariales</taxon>
        <taxon>Sordariaceae</taxon>
        <taxon>Pseudoneurospora</taxon>
    </lineage>
</organism>
<protein>
    <submittedName>
        <fullName evidence="1">Uncharacterized protein</fullName>
    </submittedName>
</protein>
<proteinExistence type="predicted"/>
<reference evidence="1" key="2">
    <citation type="submission" date="2023-06" db="EMBL/GenBank/DDBJ databases">
        <authorList>
            <consortium name="Lawrence Berkeley National Laboratory"/>
            <person name="Mondo S.J."/>
            <person name="Hensen N."/>
            <person name="Bonometti L."/>
            <person name="Westerberg I."/>
            <person name="Brannstrom I.O."/>
            <person name="Guillou S."/>
            <person name="Cros-Aarteil S."/>
            <person name="Calhoun S."/>
            <person name="Haridas S."/>
            <person name="Kuo A."/>
            <person name="Pangilinan J."/>
            <person name="Riley R."/>
            <person name="Labutti K."/>
            <person name="Andreopoulos B."/>
            <person name="Lipzen A."/>
            <person name="Chen C."/>
            <person name="Yanf M."/>
            <person name="Daum C."/>
            <person name="Ng V."/>
            <person name="Clum A."/>
            <person name="Steindorff A."/>
            <person name="Ohm R."/>
            <person name="Martin F."/>
            <person name="Silar P."/>
            <person name="Natvig D."/>
            <person name="Lalanne C."/>
            <person name="Gautier V."/>
            <person name="Ament-Velasquez S.L."/>
            <person name="Kruys A."/>
            <person name="Hutchinson M.I."/>
            <person name="Powell A.J."/>
            <person name="Barry K."/>
            <person name="Miller A.N."/>
            <person name="Grigoriev I.V."/>
            <person name="Debuchy R."/>
            <person name="Gladieux P."/>
            <person name="Thoren M.H."/>
            <person name="Johannesson H."/>
        </authorList>
    </citation>
    <scope>NUCLEOTIDE SEQUENCE</scope>
    <source>
        <strain evidence="1">CBS 626.80</strain>
    </source>
</reference>
<keyword evidence="2" id="KW-1185">Reference proteome</keyword>
<gene>
    <name evidence="1" type="ORF">QBC32DRAFT_352010</name>
</gene>
<sequence length="64" mass="6943">MLTGVEWRTTRPHYAIAFGEFSMACPEVITEDMTCVGPSEGVMELDGVIVEVLPPSQEEVENGG</sequence>